<dbReference type="PANTHER" id="PTHR33116:SF78">
    <property type="entry name" value="OS12G0587133 PROTEIN"/>
    <property type="match status" value="1"/>
</dbReference>
<dbReference type="Pfam" id="PF13456">
    <property type="entry name" value="RVT_3"/>
    <property type="match status" value="1"/>
</dbReference>
<dbReference type="InterPro" id="IPR002156">
    <property type="entry name" value="RNaseH_domain"/>
</dbReference>
<dbReference type="InterPro" id="IPR044730">
    <property type="entry name" value="RNase_H-like_dom_plant"/>
</dbReference>
<sequence>MGFGDRWRQWMMSCISIPKLSVLINGSPTAQFGMERGLRQGDLLSPFLFNIVTEGLSSLFQKASNLGILRGANCGNGVLISNLQFADDTMLFLEPRVEYLRNARRILRCFELAAGLKLNFLKSRVVKVGMKWSKSNVWADALLCKEGSLPIPYLGLQLGARSNMKTFWNPIRNSIKKRLAPWKSKFLNKGGRLILIKAVLASIPAYYLSVYKIPAGVANDLEKLQSADGKFSVGSFRIQLEDSISDFSVDHKLVWQDCCPPKVEIFNWQVLRGHVMVRQVLHRFGVVQWWEVSSCLTDSIKTWFQGWHGLCPSISHRRVWDTLFAAVIWSIWESRNQLIFNGEDPSLTQAANIVKFRTALWFKHHGRGSKIPISTMLLNLIESCRESPPKKKIQKEEELIPPFSLGLKFNIDSSARCSPGDVGIGGILRNLLGKILGMFSEHIGVYDSNTAEMTAIHRAVTMCAETPGLIGKDIDIVSNSKVTVSWVNANGVGSLKHSKIIYDIRSCLISLGNSRVIFNSRASNSFADCLAKKGSAMEGDFLSREFQ</sequence>
<dbReference type="Pfam" id="PF00078">
    <property type="entry name" value="RVT_1"/>
    <property type="match status" value="1"/>
</dbReference>
<dbReference type="InterPro" id="IPR012337">
    <property type="entry name" value="RNaseH-like_sf"/>
</dbReference>
<proteinExistence type="predicted"/>
<dbReference type="InterPro" id="IPR043502">
    <property type="entry name" value="DNA/RNA_pol_sf"/>
</dbReference>
<protein>
    <recommendedName>
        <fullName evidence="1">Reverse transcriptase domain-containing protein</fullName>
    </recommendedName>
</protein>
<dbReference type="Proteomes" id="UP001064489">
    <property type="component" value="Chromosome 11"/>
</dbReference>
<dbReference type="CDD" id="cd06222">
    <property type="entry name" value="RNase_H_like"/>
    <property type="match status" value="1"/>
</dbReference>
<evidence type="ECO:0000313" key="3">
    <source>
        <dbReference type="Proteomes" id="UP001064489"/>
    </source>
</evidence>
<dbReference type="GO" id="GO:0003676">
    <property type="term" value="F:nucleic acid binding"/>
    <property type="evidence" value="ECO:0007669"/>
    <property type="project" value="InterPro"/>
</dbReference>
<gene>
    <name evidence="2" type="ORF">LWI28_018395</name>
</gene>
<dbReference type="SUPFAM" id="SSF53098">
    <property type="entry name" value="Ribonuclease H-like"/>
    <property type="match status" value="1"/>
</dbReference>
<organism evidence="2 3">
    <name type="scientific">Acer negundo</name>
    <name type="common">Box elder</name>
    <dbReference type="NCBI Taxonomy" id="4023"/>
    <lineage>
        <taxon>Eukaryota</taxon>
        <taxon>Viridiplantae</taxon>
        <taxon>Streptophyta</taxon>
        <taxon>Embryophyta</taxon>
        <taxon>Tracheophyta</taxon>
        <taxon>Spermatophyta</taxon>
        <taxon>Magnoliopsida</taxon>
        <taxon>eudicotyledons</taxon>
        <taxon>Gunneridae</taxon>
        <taxon>Pentapetalae</taxon>
        <taxon>rosids</taxon>
        <taxon>malvids</taxon>
        <taxon>Sapindales</taxon>
        <taxon>Sapindaceae</taxon>
        <taxon>Hippocastanoideae</taxon>
        <taxon>Acereae</taxon>
        <taxon>Acer</taxon>
    </lineage>
</organism>
<dbReference type="AlphaFoldDB" id="A0AAD5I6L4"/>
<dbReference type="SUPFAM" id="SSF56672">
    <property type="entry name" value="DNA/RNA polymerases"/>
    <property type="match status" value="1"/>
</dbReference>
<accession>A0AAD5I6L4</accession>
<keyword evidence="3" id="KW-1185">Reference proteome</keyword>
<dbReference type="InterPro" id="IPR036397">
    <property type="entry name" value="RNaseH_sf"/>
</dbReference>
<evidence type="ECO:0000313" key="2">
    <source>
        <dbReference type="EMBL" id="KAI9153915.1"/>
    </source>
</evidence>
<feature type="domain" description="Reverse transcriptase" evidence="1">
    <location>
        <begin position="1"/>
        <end position="158"/>
    </location>
</feature>
<name>A0AAD5I6L4_ACENE</name>
<dbReference type="PROSITE" id="PS50878">
    <property type="entry name" value="RT_POL"/>
    <property type="match status" value="1"/>
</dbReference>
<dbReference type="InterPro" id="IPR000477">
    <property type="entry name" value="RT_dom"/>
</dbReference>
<evidence type="ECO:0000259" key="1">
    <source>
        <dbReference type="PROSITE" id="PS50878"/>
    </source>
</evidence>
<dbReference type="Gene3D" id="3.30.420.10">
    <property type="entry name" value="Ribonuclease H-like superfamily/Ribonuclease H"/>
    <property type="match status" value="1"/>
</dbReference>
<reference evidence="2" key="2">
    <citation type="submission" date="2023-02" db="EMBL/GenBank/DDBJ databases">
        <authorList>
            <person name="Swenson N.G."/>
            <person name="Wegrzyn J.L."/>
            <person name="Mcevoy S.L."/>
        </authorList>
    </citation>
    <scope>NUCLEOTIDE SEQUENCE</scope>
    <source>
        <strain evidence="2">91603</strain>
        <tissue evidence="2">Leaf</tissue>
    </source>
</reference>
<reference evidence="2" key="1">
    <citation type="journal article" date="2022" name="Plant J.">
        <title>Strategies of tolerance reflected in two North American maple genomes.</title>
        <authorList>
            <person name="McEvoy S.L."/>
            <person name="Sezen U.U."/>
            <person name="Trouern-Trend A."/>
            <person name="McMahon S.M."/>
            <person name="Schaberg P.G."/>
            <person name="Yang J."/>
            <person name="Wegrzyn J.L."/>
            <person name="Swenson N.G."/>
        </authorList>
    </citation>
    <scope>NUCLEOTIDE SEQUENCE</scope>
    <source>
        <strain evidence="2">91603</strain>
    </source>
</reference>
<comment type="caution">
    <text evidence="2">The sequence shown here is derived from an EMBL/GenBank/DDBJ whole genome shotgun (WGS) entry which is preliminary data.</text>
</comment>
<dbReference type="PANTHER" id="PTHR33116">
    <property type="entry name" value="REVERSE TRANSCRIPTASE ZINC-BINDING DOMAIN-CONTAINING PROTEIN-RELATED-RELATED"/>
    <property type="match status" value="1"/>
</dbReference>
<dbReference type="GO" id="GO:0004523">
    <property type="term" value="F:RNA-DNA hybrid ribonuclease activity"/>
    <property type="evidence" value="ECO:0007669"/>
    <property type="project" value="InterPro"/>
</dbReference>
<dbReference type="EMBL" id="JAJSOW010000108">
    <property type="protein sequence ID" value="KAI9153915.1"/>
    <property type="molecule type" value="Genomic_DNA"/>
</dbReference>